<evidence type="ECO:0000259" key="4">
    <source>
        <dbReference type="Pfam" id="PF13399"/>
    </source>
</evidence>
<comment type="caution">
    <text evidence="5">The sequence shown here is derived from an EMBL/GenBank/DDBJ whole genome shotgun (WGS) entry which is preliminary data.</text>
</comment>
<dbReference type="PANTHER" id="PTHR33392">
    <property type="entry name" value="POLYISOPRENYL-TEICHOIC ACID--PEPTIDOGLYCAN TEICHOIC ACID TRANSFERASE TAGU"/>
    <property type="match status" value="1"/>
</dbReference>
<dbReference type="EMBL" id="LZFO01000004">
    <property type="protein sequence ID" value="OFI07208.1"/>
    <property type="molecule type" value="Genomic_DNA"/>
</dbReference>
<dbReference type="AlphaFoldDB" id="A0A1E8F189"/>
<feature type="domain" description="Cell envelope-related transcriptional attenuator" evidence="3">
    <location>
        <begin position="80"/>
        <end position="233"/>
    </location>
</feature>
<accession>A0A1E8F189</accession>
<reference evidence="5 6" key="1">
    <citation type="submission" date="2016-06" db="EMBL/GenBank/DDBJ databases">
        <title>Genome sequence of Clostridium acetireducens DSM 10703.</title>
        <authorList>
            <person name="Poehlein A."/>
            <person name="Fluechter S."/>
            <person name="Duerre P."/>
            <person name="Daniel R."/>
        </authorList>
    </citation>
    <scope>NUCLEOTIDE SEQUENCE [LARGE SCALE GENOMIC DNA]</scope>
    <source>
        <strain evidence="5 6">DSM 10703</strain>
    </source>
</reference>
<dbReference type="NCBIfam" id="TIGR00350">
    <property type="entry name" value="lytR_cpsA_psr"/>
    <property type="match status" value="1"/>
</dbReference>
<keyword evidence="2" id="KW-1133">Transmembrane helix</keyword>
<sequence>MSHKNKNKKFLSPIWILIILIITTASLFYFYLKTFNNKSQVGEGEINTTPIESSSDNVNILLMGVDIGDPKANSNLDPKRTDTIILVNYHPMEKKINIVSIPRDTLIYLKGNRQKINVAHALGGPGYLIDSVQQLIQVPINYYVKLDYKGFREIINSIGGVDIEIKNNMYYDDPAQNLSINFKKGEVAHLDGKKAEEFFRWRKNNDGTGLAEGDIGRIKNQQEFISKVLEKIKSPLIITKIPSILTTIPKYVETNMEPEHIVKYGYAFMKVEKENINMTILKGHTKYINGSSYFIYEKEKNKELIRNLISGYTESFDKEKLNIQVLNGTNKNGLAARYAAKLKEKGYINVFTGNGKNTLNSKIIVCNINKDEISTIKDEFFIKNVEKREFKDEKFDIIVLLGDDFDFSSN</sequence>
<dbReference type="OrthoDB" id="305468at2"/>
<protein>
    <submittedName>
        <fullName evidence="5">Putative transcriptional regulator YvhJ</fullName>
    </submittedName>
</protein>
<dbReference type="PANTHER" id="PTHR33392:SF6">
    <property type="entry name" value="POLYISOPRENYL-TEICHOIC ACID--PEPTIDOGLYCAN TEICHOIC ACID TRANSFERASE TAGU"/>
    <property type="match status" value="1"/>
</dbReference>
<comment type="similarity">
    <text evidence="1">Belongs to the LytR/CpsA/Psr (LCP) family.</text>
</comment>
<dbReference type="RefSeq" id="WP_070109370.1">
    <property type="nucleotide sequence ID" value="NZ_LZFO01000004.1"/>
</dbReference>
<keyword evidence="6" id="KW-1185">Reference proteome</keyword>
<proteinExistence type="inferred from homology"/>
<dbReference type="Pfam" id="PF13399">
    <property type="entry name" value="LytR_C"/>
    <property type="match status" value="1"/>
</dbReference>
<evidence type="ECO:0000256" key="1">
    <source>
        <dbReference type="ARBA" id="ARBA00006068"/>
    </source>
</evidence>
<dbReference type="InterPro" id="IPR004474">
    <property type="entry name" value="LytR_CpsA_psr"/>
</dbReference>
<dbReference type="PATRIC" id="fig|1121290.3.peg.405"/>
<name>A0A1E8F189_9CLOT</name>
<evidence type="ECO:0000313" key="6">
    <source>
        <dbReference type="Proteomes" id="UP000175744"/>
    </source>
</evidence>
<keyword evidence="2" id="KW-0472">Membrane</keyword>
<evidence type="ECO:0000256" key="2">
    <source>
        <dbReference type="SAM" id="Phobius"/>
    </source>
</evidence>
<keyword evidence="2" id="KW-0812">Transmembrane</keyword>
<dbReference type="Proteomes" id="UP000175744">
    <property type="component" value="Unassembled WGS sequence"/>
</dbReference>
<evidence type="ECO:0000313" key="5">
    <source>
        <dbReference type="EMBL" id="OFI07208.1"/>
    </source>
</evidence>
<feature type="transmembrane region" description="Helical" evidence="2">
    <location>
        <begin position="12"/>
        <end position="32"/>
    </location>
</feature>
<dbReference type="Gene3D" id="3.40.630.190">
    <property type="entry name" value="LCP protein"/>
    <property type="match status" value="1"/>
</dbReference>
<dbReference type="Gene3D" id="3.30.70.2390">
    <property type="match status" value="1"/>
</dbReference>
<evidence type="ECO:0000259" key="3">
    <source>
        <dbReference type="Pfam" id="PF03816"/>
    </source>
</evidence>
<organism evidence="5 6">
    <name type="scientific">Clostridium acetireducens DSM 10703</name>
    <dbReference type="NCBI Taxonomy" id="1121290"/>
    <lineage>
        <taxon>Bacteria</taxon>
        <taxon>Bacillati</taxon>
        <taxon>Bacillota</taxon>
        <taxon>Clostridia</taxon>
        <taxon>Eubacteriales</taxon>
        <taxon>Clostridiaceae</taxon>
        <taxon>Clostridium</taxon>
    </lineage>
</organism>
<feature type="domain" description="LytR/CpsA/Psr regulator C-terminal" evidence="4">
    <location>
        <begin position="321"/>
        <end position="405"/>
    </location>
</feature>
<dbReference type="InterPro" id="IPR027381">
    <property type="entry name" value="LytR/CpsA/Psr_C"/>
</dbReference>
<gene>
    <name evidence="5" type="primary">yvhJ</name>
    <name evidence="5" type="ORF">CLOACE_03990</name>
</gene>
<dbReference type="Pfam" id="PF03816">
    <property type="entry name" value="LytR_cpsA_psr"/>
    <property type="match status" value="1"/>
</dbReference>
<dbReference type="STRING" id="1121290.CLAOCE_03990"/>
<dbReference type="InterPro" id="IPR050922">
    <property type="entry name" value="LytR/CpsA/Psr_CW_biosynth"/>
</dbReference>